<keyword evidence="3 6" id="KW-0812">Transmembrane</keyword>
<feature type="transmembrane region" description="Helical" evidence="6">
    <location>
        <begin position="38"/>
        <end position="62"/>
    </location>
</feature>
<reference evidence="7 8" key="1">
    <citation type="journal article" date="2006" name="Science">
        <title>Genome of rice cluster I archaea -- the key methane producers in the rice rhizosphere.</title>
        <authorList>
            <person name="Erkel C."/>
            <person name="Kube M."/>
            <person name="Reinhardt R."/>
            <person name="Liesack W."/>
        </authorList>
    </citation>
    <scope>NUCLEOTIDE SEQUENCE [LARGE SCALE GENOMIC DNA]</scope>
    <source>
        <strain evidence="8">DSM 22066 / NBRC 105507 / MRE50</strain>
    </source>
</reference>
<evidence type="ECO:0000313" key="8">
    <source>
        <dbReference type="Proteomes" id="UP000000663"/>
    </source>
</evidence>
<feature type="transmembrane region" description="Helical" evidence="6">
    <location>
        <begin position="144"/>
        <end position="166"/>
    </location>
</feature>
<proteinExistence type="predicted"/>
<sequence length="203" mass="21969">MQYWLQGALLGLAYLAPIGMQNLYVMNTALRMGPLRTYQVAGITTAFDISLALSCFFGVGLLLEKVPALINVMLLVGCLALSYFGVRMITAKPSSDREVNVNEPLLKVTIACFAVTWLNPQAVLDGTMLLGSMRASLPAGMATAFIFGIVTASCLWFCGLATATRIFKSALDEKVMKWINVLCGTVVILYGLKLGYELLQAVL</sequence>
<organism evidence="7 8">
    <name type="scientific">Methanocella arvoryzae (strain DSM 22066 / NBRC 105507 / MRE50)</name>
    <dbReference type="NCBI Taxonomy" id="351160"/>
    <lineage>
        <taxon>Archaea</taxon>
        <taxon>Methanobacteriati</taxon>
        <taxon>Methanobacteriota</taxon>
        <taxon>Stenosarchaea group</taxon>
        <taxon>Methanomicrobia</taxon>
        <taxon>Methanocellales</taxon>
        <taxon>Methanocellaceae</taxon>
        <taxon>Methanocella</taxon>
    </lineage>
</organism>
<evidence type="ECO:0000256" key="4">
    <source>
        <dbReference type="ARBA" id="ARBA00022989"/>
    </source>
</evidence>
<dbReference type="EMBL" id="AM114193">
    <property type="protein sequence ID" value="CAJ35404.1"/>
    <property type="molecule type" value="Genomic_DNA"/>
</dbReference>
<keyword evidence="4 6" id="KW-1133">Transmembrane helix</keyword>
<gene>
    <name evidence="7" type="ORF">LRC449</name>
</gene>
<feature type="transmembrane region" description="Helical" evidence="6">
    <location>
        <begin position="178"/>
        <end position="196"/>
    </location>
</feature>
<dbReference type="Pfam" id="PF01810">
    <property type="entry name" value="LysE"/>
    <property type="match status" value="1"/>
</dbReference>
<keyword evidence="5 6" id="KW-0472">Membrane</keyword>
<dbReference type="PATRIC" id="fig|351160.9.peg.2838"/>
<dbReference type="AlphaFoldDB" id="Q0W889"/>
<evidence type="ECO:0000313" key="7">
    <source>
        <dbReference type="EMBL" id="CAJ35404.1"/>
    </source>
</evidence>
<feature type="transmembrane region" description="Helical" evidence="6">
    <location>
        <begin position="6"/>
        <end position="26"/>
    </location>
</feature>
<keyword evidence="2" id="KW-1003">Cell membrane</keyword>
<evidence type="ECO:0000256" key="2">
    <source>
        <dbReference type="ARBA" id="ARBA00022475"/>
    </source>
</evidence>
<comment type="subcellular location">
    <subcellularLocation>
        <location evidence="1">Cell membrane</location>
        <topology evidence="1">Multi-pass membrane protein</topology>
    </subcellularLocation>
</comment>
<dbReference type="Proteomes" id="UP000000663">
    <property type="component" value="Chromosome"/>
</dbReference>
<dbReference type="InterPro" id="IPR001123">
    <property type="entry name" value="LeuE-type"/>
</dbReference>
<feature type="transmembrane region" description="Helical" evidence="6">
    <location>
        <begin position="68"/>
        <end position="86"/>
    </location>
</feature>
<dbReference type="GO" id="GO:0005886">
    <property type="term" value="C:plasma membrane"/>
    <property type="evidence" value="ECO:0007669"/>
    <property type="project" value="UniProtKB-SubCell"/>
</dbReference>
<dbReference type="PANTHER" id="PTHR30086:SF20">
    <property type="entry name" value="ARGININE EXPORTER PROTEIN ARGO-RELATED"/>
    <property type="match status" value="1"/>
</dbReference>
<keyword evidence="8" id="KW-1185">Reference proteome</keyword>
<accession>Q0W889</accession>
<dbReference type="PANTHER" id="PTHR30086">
    <property type="entry name" value="ARGININE EXPORTER PROTEIN ARGO"/>
    <property type="match status" value="1"/>
</dbReference>
<evidence type="ECO:0000256" key="6">
    <source>
        <dbReference type="SAM" id="Phobius"/>
    </source>
</evidence>
<protein>
    <submittedName>
        <fullName evidence="7">Lysine exporter (LysE family)</fullName>
    </submittedName>
</protein>
<evidence type="ECO:0000256" key="1">
    <source>
        <dbReference type="ARBA" id="ARBA00004651"/>
    </source>
</evidence>
<dbReference type="STRING" id="351160.LRC449"/>
<evidence type="ECO:0000256" key="5">
    <source>
        <dbReference type="ARBA" id="ARBA00023136"/>
    </source>
</evidence>
<dbReference type="GO" id="GO:0015171">
    <property type="term" value="F:amino acid transmembrane transporter activity"/>
    <property type="evidence" value="ECO:0007669"/>
    <property type="project" value="TreeGrafter"/>
</dbReference>
<dbReference type="eggNOG" id="arCOG01949">
    <property type="taxonomic scope" value="Archaea"/>
</dbReference>
<evidence type="ECO:0000256" key="3">
    <source>
        <dbReference type="ARBA" id="ARBA00022692"/>
    </source>
</evidence>
<dbReference type="KEGG" id="rci:LRC449"/>
<name>Q0W889_METAR</name>